<proteinExistence type="predicted"/>
<name>A0A382FHY8_9ZZZZ</name>
<dbReference type="AlphaFoldDB" id="A0A382FHY8"/>
<reference evidence="1" key="1">
    <citation type="submission" date="2018-05" db="EMBL/GenBank/DDBJ databases">
        <authorList>
            <person name="Lanie J.A."/>
            <person name="Ng W.-L."/>
            <person name="Kazmierczak K.M."/>
            <person name="Andrzejewski T.M."/>
            <person name="Davidsen T.M."/>
            <person name="Wayne K.J."/>
            <person name="Tettelin H."/>
            <person name="Glass J.I."/>
            <person name="Rusch D."/>
            <person name="Podicherti R."/>
            <person name="Tsui H.-C.T."/>
            <person name="Winkler M.E."/>
        </authorList>
    </citation>
    <scope>NUCLEOTIDE SEQUENCE</scope>
</reference>
<sequence length="81" mass="9314">MEKQLGTLWALGVGFRRRRCQLTLDVTFAEPQKGTRISNAFLELYPDFPSQNGFVSVNSELLKKVIRHLVQAEEEESSFVR</sequence>
<feature type="non-terminal residue" evidence="1">
    <location>
        <position position="81"/>
    </location>
</feature>
<protein>
    <submittedName>
        <fullName evidence="1">Uncharacterized protein</fullName>
    </submittedName>
</protein>
<gene>
    <name evidence="1" type="ORF">METZ01_LOCUS215454</name>
</gene>
<dbReference type="EMBL" id="UINC01050067">
    <property type="protein sequence ID" value="SVB62600.1"/>
    <property type="molecule type" value="Genomic_DNA"/>
</dbReference>
<organism evidence="1">
    <name type="scientific">marine metagenome</name>
    <dbReference type="NCBI Taxonomy" id="408172"/>
    <lineage>
        <taxon>unclassified sequences</taxon>
        <taxon>metagenomes</taxon>
        <taxon>ecological metagenomes</taxon>
    </lineage>
</organism>
<accession>A0A382FHY8</accession>
<evidence type="ECO:0000313" key="1">
    <source>
        <dbReference type="EMBL" id="SVB62600.1"/>
    </source>
</evidence>